<dbReference type="InterPro" id="IPR036291">
    <property type="entry name" value="NAD(P)-bd_dom_sf"/>
</dbReference>
<evidence type="ECO:0000259" key="3">
    <source>
        <dbReference type="Pfam" id="PF05368"/>
    </source>
</evidence>
<feature type="domain" description="NmrA-like" evidence="3">
    <location>
        <begin position="6"/>
        <end position="238"/>
    </location>
</feature>
<evidence type="ECO:0000256" key="1">
    <source>
        <dbReference type="ARBA" id="ARBA00022857"/>
    </source>
</evidence>
<organism evidence="4 5">
    <name type="scientific">Lepidopterella palustris CBS 459.81</name>
    <dbReference type="NCBI Taxonomy" id="1314670"/>
    <lineage>
        <taxon>Eukaryota</taxon>
        <taxon>Fungi</taxon>
        <taxon>Dikarya</taxon>
        <taxon>Ascomycota</taxon>
        <taxon>Pezizomycotina</taxon>
        <taxon>Dothideomycetes</taxon>
        <taxon>Pleosporomycetidae</taxon>
        <taxon>Mytilinidiales</taxon>
        <taxon>Argynnaceae</taxon>
        <taxon>Lepidopterella</taxon>
    </lineage>
</organism>
<sequence length="305" mass="32760">MSSEIKNVLLIGASGNLGPSILSEFLSSPFTITVLSRQESKSTFPPGVKVIKADYSSASTLTPAFKGQDAVISIVGGTALGDQEKFIDAAIAAGVKRFLPSEFGSNTPDDRVRSIVPVFAAKKSAVDYLKGKEKEISWTSLITGPFFDWGIKVGFLGFNLSSKTSTLIDNGNAPFSGTNLSQIGRALIAILSPAHFSSTSNQYVYVSSFTVTQRDILSVIEKVDGEKWTVKNVESKQLIEDGNRRLKEGDFTAITDLIRAAAFGEQGLGDNRPSGLWNEKLGLEREELEETVRSVLGGKLVGGKE</sequence>
<dbReference type="InterPro" id="IPR051609">
    <property type="entry name" value="NmrA/Isoflavone_reductase-like"/>
</dbReference>
<dbReference type="SUPFAM" id="SSF51735">
    <property type="entry name" value="NAD(P)-binding Rossmann-fold domains"/>
    <property type="match status" value="1"/>
</dbReference>
<dbReference type="GO" id="GO:0016491">
    <property type="term" value="F:oxidoreductase activity"/>
    <property type="evidence" value="ECO:0007669"/>
    <property type="project" value="UniProtKB-KW"/>
</dbReference>
<dbReference type="Pfam" id="PF05368">
    <property type="entry name" value="NmrA"/>
    <property type="match status" value="1"/>
</dbReference>
<dbReference type="InterPro" id="IPR008030">
    <property type="entry name" value="NmrA-like"/>
</dbReference>
<dbReference type="PANTHER" id="PTHR47706">
    <property type="entry name" value="NMRA-LIKE FAMILY PROTEIN"/>
    <property type="match status" value="1"/>
</dbReference>
<proteinExistence type="predicted"/>
<protein>
    <submittedName>
        <fullName evidence="4">Isoflavone reductase</fullName>
    </submittedName>
</protein>
<accession>A0A8E2EFB4</accession>
<dbReference type="InterPro" id="IPR045312">
    <property type="entry name" value="PCBER-like"/>
</dbReference>
<dbReference type="CDD" id="cd05259">
    <property type="entry name" value="PCBER_SDR_a"/>
    <property type="match status" value="1"/>
</dbReference>
<reference evidence="4 5" key="1">
    <citation type="journal article" date="2016" name="Nat. Commun.">
        <title>Ectomycorrhizal ecology is imprinted in the genome of the dominant symbiotic fungus Cenococcum geophilum.</title>
        <authorList>
            <consortium name="DOE Joint Genome Institute"/>
            <person name="Peter M."/>
            <person name="Kohler A."/>
            <person name="Ohm R.A."/>
            <person name="Kuo A."/>
            <person name="Krutzmann J."/>
            <person name="Morin E."/>
            <person name="Arend M."/>
            <person name="Barry K.W."/>
            <person name="Binder M."/>
            <person name="Choi C."/>
            <person name="Clum A."/>
            <person name="Copeland A."/>
            <person name="Grisel N."/>
            <person name="Haridas S."/>
            <person name="Kipfer T."/>
            <person name="LaButti K."/>
            <person name="Lindquist E."/>
            <person name="Lipzen A."/>
            <person name="Maire R."/>
            <person name="Meier B."/>
            <person name="Mihaltcheva S."/>
            <person name="Molinier V."/>
            <person name="Murat C."/>
            <person name="Poggeler S."/>
            <person name="Quandt C.A."/>
            <person name="Sperisen C."/>
            <person name="Tritt A."/>
            <person name="Tisserant E."/>
            <person name="Crous P.W."/>
            <person name="Henrissat B."/>
            <person name="Nehls U."/>
            <person name="Egli S."/>
            <person name="Spatafora J.W."/>
            <person name="Grigoriev I.V."/>
            <person name="Martin F.M."/>
        </authorList>
    </citation>
    <scope>NUCLEOTIDE SEQUENCE [LARGE SCALE GENOMIC DNA]</scope>
    <source>
        <strain evidence="4 5">CBS 459.81</strain>
    </source>
</reference>
<name>A0A8E2EFB4_9PEZI</name>
<dbReference type="Proteomes" id="UP000250266">
    <property type="component" value="Unassembled WGS sequence"/>
</dbReference>
<dbReference type="PANTHER" id="PTHR47706:SF10">
    <property type="entry name" value="NMRA-LIKE DOMAIN-CONTAINING PROTEIN"/>
    <property type="match status" value="1"/>
</dbReference>
<evidence type="ECO:0000313" key="4">
    <source>
        <dbReference type="EMBL" id="OCK82932.1"/>
    </source>
</evidence>
<dbReference type="Gene3D" id="3.90.25.10">
    <property type="entry name" value="UDP-galactose 4-epimerase, domain 1"/>
    <property type="match status" value="1"/>
</dbReference>
<evidence type="ECO:0000313" key="5">
    <source>
        <dbReference type="Proteomes" id="UP000250266"/>
    </source>
</evidence>
<dbReference type="AlphaFoldDB" id="A0A8E2EFB4"/>
<dbReference type="OrthoDB" id="9984533at2759"/>
<evidence type="ECO:0000256" key="2">
    <source>
        <dbReference type="ARBA" id="ARBA00023002"/>
    </source>
</evidence>
<keyword evidence="2" id="KW-0560">Oxidoreductase</keyword>
<dbReference type="Gene3D" id="3.40.50.720">
    <property type="entry name" value="NAD(P)-binding Rossmann-like Domain"/>
    <property type="match status" value="1"/>
</dbReference>
<keyword evidence="5" id="KW-1185">Reference proteome</keyword>
<keyword evidence="1" id="KW-0521">NADP</keyword>
<dbReference type="EMBL" id="KV744874">
    <property type="protein sequence ID" value="OCK82932.1"/>
    <property type="molecule type" value="Genomic_DNA"/>
</dbReference>
<gene>
    <name evidence="4" type="ORF">K432DRAFT_348068</name>
</gene>